<evidence type="ECO:0000313" key="3">
    <source>
        <dbReference type="Proteomes" id="UP000191110"/>
    </source>
</evidence>
<keyword evidence="1" id="KW-1133">Transmembrane helix</keyword>
<dbReference type="AlphaFoldDB" id="A0A1T2LAH3"/>
<evidence type="ECO:0008006" key="4">
    <source>
        <dbReference type="Google" id="ProtNLM"/>
    </source>
</evidence>
<keyword evidence="1" id="KW-0812">Transmembrane</keyword>
<name>A0A1T2LAH3_9GAMM</name>
<feature type="transmembrane region" description="Helical" evidence="1">
    <location>
        <begin position="12"/>
        <end position="32"/>
    </location>
</feature>
<dbReference type="EMBL" id="MPRL01000003">
    <property type="protein sequence ID" value="OOZ42070.1"/>
    <property type="molecule type" value="Genomic_DNA"/>
</dbReference>
<sequence length="128" mass="14678">MNNKIAYSQRGVTALGWMIILAMIAFFTLLALRVVPMYLEYSNVVSIMESIKDEAQESKKSKKDLKKMITRRLDMNDVTNATVEDVKFEEKSNKMTVTIEYEVRQPMVKQIGIVGSFNKSVEYTTPAR</sequence>
<gene>
    <name evidence="2" type="ORF">BOW53_01430</name>
</gene>
<evidence type="ECO:0000313" key="2">
    <source>
        <dbReference type="EMBL" id="OOZ42070.1"/>
    </source>
</evidence>
<protein>
    <recommendedName>
        <fullName evidence="4">DUF4845 domain-containing protein</fullName>
    </recommendedName>
</protein>
<comment type="caution">
    <text evidence="2">The sequence shown here is derived from an EMBL/GenBank/DDBJ whole genome shotgun (WGS) entry which is preliminary data.</text>
</comment>
<reference evidence="2 3" key="1">
    <citation type="submission" date="2016-11" db="EMBL/GenBank/DDBJ databases">
        <title>Mixed transmission modes and dynamic genome evolution in an obligate animal-bacterial symbiosis.</title>
        <authorList>
            <person name="Russell S.L."/>
            <person name="Corbett-Detig R.B."/>
            <person name="Cavanaugh C.M."/>
        </authorList>
    </citation>
    <scope>NUCLEOTIDE SEQUENCE [LARGE SCALE GENOMIC DNA]</scope>
    <source>
        <strain evidence="2">Sveles-Q1</strain>
    </source>
</reference>
<dbReference type="InterPro" id="IPR032314">
    <property type="entry name" value="DUF4845"/>
</dbReference>
<keyword evidence="1" id="KW-0472">Membrane</keyword>
<evidence type="ECO:0000256" key="1">
    <source>
        <dbReference type="SAM" id="Phobius"/>
    </source>
</evidence>
<dbReference type="Proteomes" id="UP000191110">
    <property type="component" value="Unassembled WGS sequence"/>
</dbReference>
<accession>A0A1T2LAH3</accession>
<keyword evidence="3" id="KW-1185">Reference proteome</keyword>
<dbReference type="Pfam" id="PF16137">
    <property type="entry name" value="DUF4845"/>
    <property type="match status" value="1"/>
</dbReference>
<organism evidence="2 3">
    <name type="scientific">Solemya pervernicosa gill symbiont</name>
    <dbReference type="NCBI Taxonomy" id="642797"/>
    <lineage>
        <taxon>Bacteria</taxon>
        <taxon>Pseudomonadati</taxon>
        <taxon>Pseudomonadota</taxon>
        <taxon>Gammaproteobacteria</taxon>
        <taxon>sulfur-oxidizing symbionts</taxon>
    </lineage>
</organism>
<proteinExistence type="predicted"/>